<sequence length="464" mass="53624">MKPLKNEEFQNVLETIFLFLKNNNLTETAEKLSKDCNQNGIHLTNISGKVLYKCSHKGPIREKIRSTDERIVLYTFLEKVENGEEGDTVCESDDLRYQFQQLQEDYKTLLDVTFELTNLLQMNLAEQAKNVQLVLTQCEFLHPSLFKPMKITSGCQSDKISTSEKSYMTSEKKQVHNQEVNEQINVTTSTVPLRSSSSQNEVKYVLEQILENVVKLETNNQEYKSKNNIQEMRCLLEDILEKVITSSRENNTDETICHKISENTVTTDENYLPIPLNSGENKTSFINMDQYSLGAKVKTASQKMDPKLTCNKTKEEGRLQEVPNIKIMDEAPRKRTKDQTKFKFAKPQKNALKFPQTPLCYLEVCRKLDDESKNACKCMKCLPQQNRYYCSCFDLICKDLDDKTEIIQSEQVPLLQKLQDQKQFESSQNKSKRKVLEDVCNICREKKCNCAFKSRPKIGRSPPT</sequence>
<name>A0A6P7G816_DIAVI</name>
<dbReference type="RefSeq" id="XP_028140685.1">
    <property type="nucleotide sequence ID" value="XM_028284884.1"/>
</dbReference>
<dbReference type="OrthoDB" id="538223at2759"/>
<dbReference type="AlphaFoldDB" id="A0A6P7G816"/>
<keyword evidence="3" id="KW-1185">Reference proteome</keyword>
<feature type="coiled-coil region" evidence="1">
    <location>
        <begin position="206"/>
        <end position="233"/>
    </location>
</feature>
<proteinExistence type="predicted"/>
<dbReference type="InParanoid" id="A0A6P7G816"/>
<reference evidence="4" key="1">
    <citation type="submission" date="2025-04" db="UniProtKB">
        <authorList>
            <consortium name="RefSeq"/>
        </authorList>
    </citation>
    <scope>IDENTIFICATION</scope>
    <source>
        <tissue evidence="4">Whole insect</tissue>
    </source>
</reference>
<dbReference type="Proteomes" id="UP001652700">
    <property type="component" value="Unplaced"/>
</dbReference>
<gene>
    <name evidence="4" type="primary">LOC114334790</name>
</gene>
<keyword evidence="1" id="KW-0175">Coiled coil</keyword>
<evidence type="ECO:0000313" key="3">
    <source>
        <dbReference type="Proteomes" id="UP001652700"/>
    </source>
</evidence>
<dbReference type="EnsemblMetazoa" id="XM_050649587.1">
    <property type="protein sequence ID" value="XP_050505544.1"/>
    <property type="gene ID" value="LOC126883886"/>
</dbReference>
<evidence type="ECO:0000313" key="2">
    <source>
        <dbReference type="EnsemblMetazoa" id="XP_050505544.1"/>
    </source>
</evidence>
<evidence type="ECO:0000256" key="1">
    <source>
        <dbReference type="SAM" id="Coils"/>
    </source>
</evidence>
<accession>A0A6P7G816</accession>
<organism evidence="4">
    <name type="scientific">Diabrotica virgifera virgifera</name>
    <name type="common">western corn rootworm</name>
    <dbReference type="NCBI Taxonomy" id="50390"/>
    <lineage>
        <taxon>Eukaryota</taxon>
        <taxon>Metazoa</taxon>
        <taxon>Ecdysozoa</taxon>
        <taxon>Arthropoda</taxon>
        <taxon>Hexapoda</taxon>
        <taxon>Insecta</taxon>
        <taxon>Pterygota</taxon>
        <taxon>Neoptera</taxon>
        <taxon>Endopterygota</taxon>
        <taxon>Coleoptera</taxon>
        <taxon>Polyphaga</taxon>
        <taxon>Cucujiformia</taxon>
        <taxon>Chrysomeloidea</taxon>
        <taxon>Chrysomelidae</taxon>
        <taxon>Galerucinae</taxon>
        <taxon>Diabroticina</taxon>
        <taxon>Diabroticites</taxon>
        <taxon>Diabrotica</taxon>
    </lineage>
</organism>
<evidence type="ECO:0000313" key="4">
    <source>
        <dbReference type="RefSeq" id="XP_028140685.1"/>
    </source>
</evidence>
<reference evidence="2" key="2">
    <citation type="submission" date="2025-05" db="UniProtKB">
        <authorList>
            <consortium name="EnsemblMetazoa"/>
        </authorList>
    </citation>
    <scope>IDENTIFICATION</scope>
</reference>
<protein>
    <submittedName>
        <fullName evidence="4">Uncharacterized protein LOC114334790</fullName>
    </submittedName>
</protein>